<sequence>MELKREAVRLSETSGKSIAQVARELGVSDTSIYQWRKELAAQGSEAFPGRGLWRKKIGDSNGNWSAHARNAIF</sequence>
<dbReference type="InterPro" id="IPR002514">
    <property type="entry name" value="Transposase_8"/>
</dbReference>
<protein>
    <submittedName>
        <fullName evidence="1">Uncharacterized protein</fullName>
    </submittedName>
</protein>
<dbReference type="KEGG" id="kbs:EPA93_15390"/>
<dbReference type="Proteomes" id="UP000290365">
    <property type="component" value="Chromosome"/>
</dbReference>
<reference evidence="1 2" key="1">
    <citation type="submission" date="2019-01" db="EMBL/GenBank/DDBJ databases">
        <title>Ktedonosporobacter rubrisoli SCAWS-G2.</title>
        <authorList>
            <person name="Huang Y."/>
            <person name="Yan B."/>
        </authorList>
    </citation>
    <scope>NUCLEOTIDE SEQUENCE [LARGE SCALE GENOMIC DNA]</scope>
    <source>
        <strain evidence="1 2">SCAWS-G2</strain>
    </source>
</reference>
<dbReference type="InterPro" id="IPR010921">
    <property type="entry name" value="Trp_repressor/repl_initiator"/>
</dbReference>
<proteinExistence type="predicted"/>
<organism evidence="1 2">
    <name type="scientific">Ktedonosporobacter rubrisoli</name>
    <dbReference type="NCBI Taxonomy" id="2509675"/>
    <lineage>
        <taxon>Bacteria</taxon>
        <taxon>Bacillati</taxon>
        <taxon>Chloroflexota</taxon>
        <taxon>Ktedonobacteria</taxon>
        <taxon>Ktedonobacterales</taxon>
        <taxon>Ktedonosporobacteraceae</taxon>
        <taxon>Ktedonosporobacter</taxon>
    </lineage>
</organism>
<dbReference type="AlphaFoldDB" id="A0A4P6JQ50"/>
<dbReference type="GO" id="GO:0043565">
    <property type="term" value="F:sequence-specific DNA binding"/>
    <property type="evidence" value="ECO:0007669"/>
    <property type="project" value="InterPro"/>
</dbReference>
<dbReference type="GO" id="GO:0004803">
    <property type="term" value="F:transposase activity"/>
    <property type="evidence" value="ECO:0007669"/>
    <property type="project" value="InterPro"/>
</dbReference>
<evidence type="ECO:0000313" key="2">
    <source>
        <dbReference type="Proteomes" id="UP000290365"/>
    </source>
</evidence>
<name>A0A4P6JQ50_KTERU</name>
<dbReference type="Gene3D" id="1.10.10.60">
    <property type="entry name" value="Homeodomain-like"/>
    <property type="match status" value="1"/>
</dbReference>
<dbReference type="SUPFAM" id="SSF48295">
    <property type="entry name" value="TrpR-like"/>
    <property type="match status" value="1"/>
</dbReference>
<evidence type="ECO:0000313" key="1">
    <source>
        <dbReference type="EMBL" id="QBD77300.1"/>
    </source>
</evidence>
<dbReference type="GO" id="GO:0006313">
    <property type="term" value="P:DNA transposition"/>
    <property type="evidence" value="ECO:0007669"/>
    <property type="project" value="InterPro"/>
</dbReference>
<accession>A0A4P6JQ50</accession>
<dbReference type="EMBL" id="CP035758">
    <property type="protein sequence ID" value="QBD77300.1"/>
    <property type="molecule type" value="Genomic_DNA"/>
</dbReference>
<gene>
    <name evidence="1" type="ORF">EPA93_15390</name>
</gene>
<dbReference type="Pfam" id="PF01527">
    <property type="entry name" value="HTH_Tnp_1"/>
    <property type="match status" value="1"/>
</dbReference>
<keyword evidence="2" id="KW-1185">Reference proteome</keyword>
<dbReference type="OrthoDB" id="164199at2"/>